<gene>
    <name evidence="1" type="ORF">MKS88_000585</name>
</gene>
<name>A0ACB9YFM0_PLABR</name>
<keyword evidence="2" id="KW-1185">Reference proteome</keyword>
<evidence type="ECO:0000313" key="2">
    <source>
        <dbReference type="Proteomes" id="UP001056978"/>
    </source>
</evidence>
<accession>A0ACB9YFM0</accession>
<comment type="caution">
    <text evidence="1">The sequence shown here is derived from an EMBL/GenBank/DDBJ whole genome shotgun (WGS) entry which is preliminary data.</text>
</comment>
<dbReference type="Proteomes" id="UP001056978">
    <property type="component" value="Chromosome 1"/>
</dbReference>
<reference evidence="1" key="1">
    <citation type="submission" date="2022-06" db="EMBL/GenBank/DDBJ databases">
        <title>The First Complete Genome of the Simian Malaria Parasite Plasmodium brasilianum.</title>
        <authorList>
            <person name="Bajic M."/>
            <person name="Ravishankar S."/>
        </authorList>
    </citation>
    <scope>NUCLEOTIDE SEQUENCE</scope>
    <source>
        <strain evidence="1">Bolivian I</strain>
    </source>
</reference>
<proteinExistence type="predicted"/>
<organism evidence="1 2">
    <name type="scientific">Plasmodium brasilianum</name>
    <dbReference type="NCBI Taxonomy" id="5824"/>
    <lineage>
        <taxon>Eukaryota</taxon>
        <taxon>Sar</taxon>
        <taxon>Alveolata</taxon>
        <taxon>Apicomplexa</taxon>
        <taxon>Aconoidasida</taxon>
        <taxon>Haemosporida</taxon>
        <taxon>Plasmodiidae</taxon>
        <taxon>Plasmodium</taxon>
        <taxon>Plasmodium (Plasmodium)</taxon>
    </lineage>
</organism>
<dbReference type="EMBL" id="CM043769">
    <property type="protein sequence ID" value="KAI4841345.1"/>
    <property type="molecule type" value="Genomic_DNA"/>
</dbReference>
<protein>
    <submittedName>
        <fullName evidence="1">Uncharacterized protein</fullName>
    </submittedName>
</protein>
<sequence length="756" mass="89227">MDNCFSENYNSYGTQTFMISRLSEFKNIENEIKQKTSSLINEKDKDTFRNGCFYLADYLIKNKNPPQLYKDLKRTWKGTLNYKLNNYYKNLVKHGGCPLILEEDDRKILELKYEEIDFCEKKKRDLVEIKALSTNQKNHDTYIIKCNAYNEWIGQMKKHFEEKESLFRTCYGTKNKKKKKKEISEFTCDLRNKETFKTLTECSSLRTFSPPQPLYEKKVTLPSQGQETPKTPYTGKASPEKDGDKKISQDTQETQQELQSTPPQEFPSNVQTSTSETPNTGSETSSTGDMQVKSSQHSTHFEAPPPEAPTFYKPPVPDSQASETHIDADIVRSPGVSRNDSLPSVLPTPSKILGPAKNPHNNSISLILTSILVIIIFTIFIKYALIGRLKKKKKIKRRQIKFLRILIPSLYDKKSKYLTYDHPEYPICDAEQIIKKLKIHEHNMIKNIKSSKQKNDRFKTIIEVHMEVLEEFRNEEWEHKKGEFLELCLEMFAEEEYRTYPNLTNEGFIMENTKCINDNEKHKMLWNKWIREHSNISEKLKKTDWFNYLKNEWKKEKAFIKNSEELKVNFSNKIQKDSFSDGEKDLWREWISKKHMIIEQYLEQEWHEEITQELLNTIDEHVNEEIKNNTLLLNTEELQKESYEELYNYLKKKLIAKLCILVFMMVLEDCQKENLIENEELHLDRSINDWKTGANSEIKSDVTKKITDVNDVTLENRENRQNPAHIGEKSFRQEIEDWVREDDTLENSIYNENIEE</sequence>
<evidence type="ECO:0000313" key="1">
    <source>
        <dbReference type="EMBL" id="KAI4841345.1"/>
    </source>
</evidence>